<comment type="caution">
    <text evidence="3">The sequence shown here is derived from an EMBL/GenBank/DDBJ whole genome shotgun (WGS) entry which is preliminary data.</text>
</comment>
<protein>
    <recommendedName>
        <fullName evidence="5">DUF1440 domain-containing protein</fullName>
    </recommendedName>
</protein>
<evidence type="ECO:0008006" key="5">
    <source>
        <dbReference type="Google" id="ProtNLM"/>
    </source>
</evidence>
<proteinExistence type="predicted"/>
<keyword evidence="4" id="KW-1185">Reference proteome</keyword>
<feature type="transmembrane region" description="Helical" evidence="2">
    <location>
        <begin position="111"/>
        <end position="131"/>
    </location>
</feature>
<feature type="transmembrane region" description="Helical" evidence="2">
    <location>
        <begin position="151"/>
        <end position="168"/>
    </location>
</feature>
<evidence type="ECO:0000313" key="3">
    <source>
        <dbReference type="EMBL" id="MBA9078530.1"/>
    </source>
</evidence>
<gene>
    <name evidence="3" type="ORF">FHS90_003258</name>
</gene>
<keyword evidence="2" id="KW-0812">Transmembrane</keyword>
<dbReference type="RefSeq" id="WP_377047823.1">
    <property type="nucleotide sequence ID" value="NZ_JBHLTU010000028.1"/>
</dbReference>
<evidence type="ECO:0000313" key="4">
    <source>
        <dbReference type="Proteomes" id="UP000563094"/>
    </source>
</evidence>
<reference evidence="3 4" key="1">
    <citation type="submission" date="2020-08" db="EMBL/GenBank/DDBJ databases">
        <title>Genomic Encyclopedia of Type Strains, Phase IV (KMG-IV): sequencing the most valuable type-strain genomes for metagenomic binning, comparative biology and taxonomic classification.</title>
        <authorList>
            <person name="Goeker M."/>
        </authorList>
    </citation>
    <scope>NUCLEOTIDE SEQUENCE [LARGE SCALE GENOMIC DNA]</scope>
    <source>
        <strain evidence="3 4">DSM 29854</strain>
    </source>
</reference>
<dbReference type="EMBL" id="JACJIQ010000013">
    <property type="protein sequence ID" value="MBA9078530.1"/>
    <property type="molecule type" value="Genomic_DNA"/>
</dbReference>
<accession>A0A839GIT1</accession>
<organism evidence="3 4">
    <name type="scientific">Rufibacter quisquiliarum</name>
    <dbReference type="NCBI Taxonomy" id="1549639"/>
    <lineage>
        <taxon>Bacteria</taxon>
        <taxon>Pseudomonadati</taxon>
        <taxon>Bacteroidota</taxon>
        <taxon>Cytophagia</taxon>
        <taxon>Cytophagales</taxon>
        <taxon>Hymenobacteraceae</taxon>
        <taxon>Rufibacter</taxon>
    </lineage>
</organism>
<evidence type="ECO:0000256" key="2">
    <source>
        <dbReference type="SAM" id="Phobius"/>
    </source>
</evidence>
<dbReference type="AlphaFoldDB" id="A0A839GIT1"/>
<sequence>MNKTMGSKKKDKEQKKKKTKKPSKKRMNKWLRAGLSGLAGAVAVTAVHETVRRFYPNAPRMDILGMRAISKGLHYAGKTPPTEERLHTWSLVGDIVSNGLYYSLTGSKKNALWRGSILGAVAGIGGVVLPGPMGLGTAPSNRTRETQALTIAYYLMAGVVAGAVGRWLRKVKV</sequence>
<dbReference type="Proteomes" id="UP000563094">
    <property type="component" value="Unassembled WGS sequence"/>
</dbReference>
<keyword evidence="2" id="KW-0472">Membrane</keyword>
<keyword evidence="2" id="KW-1133">Transmembrane helix</keyword>
<feature type="compositionally biased region" description="Basic residues" evidence="1">
    <location>
        <begin position="15"/>
        <end position="27"/>
    </location>
</feature>
<name>A0A839GIT1_9BACT</name>
<feature type="region of interest" description="Disordered" evidence="1">
    <location>
        <begin position="1"/>
        <end position="27"/>
    </location>
</feature>
<evidence type="ECO:0000256" key="1">
    <source>
        <dbReference type="SAM" id="MobiDB-lite"/>
    </source>
</evidence>